<feature type="transmembrane region" description="Helical" evidence="1">
    <location>
        <begin position="389"/>
        <end position="413"/>
    </location>
</feature>
<dbReference type="PRINTS" id="PR00702">
    <property type="entry name" value="ACRIFLAVINRP"/>
</dbReference>
<dbReference type="Proteomes" id="UP000016543">
    <property type="component" value="Unassembled WGS sequence"/>
</dbReference>
<feature type="transmembrane region" description="Helical" evidence="1">
    <location>
        <begin position="522"/>
        <end position="539"/>
    </location>
</feature>
<name>A0ABM9WK30_9GAMM</name>
<evidence type="ECO:0000313" key="3">
    <source>
        <dbReference type="Proteomes" id="UP000016543"/>
    </source>
</evidence>
<feature type="transmembrane region" description="Helical" evidence="1">
    <location>
        <begin position="434"/>
        <end position="454"/>
    </location>
</feature>
<dbReference type="Gene3D" id="1.20.1640.10">
    <property type="entry name" value="Multidrug efflux transporter AcrB transmembrane domain"/>
    <property type="match status" value="2"/>
</dbReference>
<evidence type="ECO:0000256" key="1">
    <source>
        <dbReference type="SAM" id="Phobius"/>
    </source>
</evidence>
<feature type="transmembrane region" description="Helical" evidence="1">
    <location>
        <begin position="865"/>
        <end position="883"/>
    </location>
</feature>
<dbReference type="InterPro" id="IPR001036">
    <property type="entry name" value="Acrflvin-R"/>
</dbReference>
<dbReference type="EMBL" id="AAMX01000021">
    <property type="protein sequence ID" value="EAQ31249.1"/>
    <property type="molecule type" value="Genomic_DNA"/>
</dbReference>
<organism evidence="2 3">
    <name type="scientific">Idiomarina baltica OS145</name>
    <dbReference type="NCBI Taxonomy" id="314276"/>
    <lineage>
        <taxon>Bacteria</taxon>
        <taxon>Pseudomonadati</taxon>
        <taxon>Pseudomonadota</taxon>
        <taxon>Gammaproteobacteria</taxon>
        <taxon>Alteromonadales</taxon>
        <taxon>Idiomarinaceae</taxon>
        <taxon>Idiomarina</taxon>
    </lineage>
</organism>
<feature type="transmembrane region" description="Helical" evidence="1">
    <location>
        <begin position="895"/>
        <end position="913"/>
    </location>
</feature>
<dbReference type="Gene3D" id="3.30.70.1320">
    <property type="entry name" value="Multidrug efflux transporter AcrB pore domain like"/>
    <property type="match status" value="1"/>
</dbReference>
<dbReference type="SUPFAM" id="SSF82693">
    <property type="entry name" value="Multidrug efflux transporter AcrB pore domain, PN1, PN2, PC1 and PC2 subdomains"/>
    <property type="match status" value="2"/>
</dbReference>
<sequence>MIEWLIRHKHTTIVAVLILCLLGITAAFRIPIQMIPDLEVRTISVQTQWPGATPQDIEKEILIEQEEFLRTIPNLQRMESTASTGQATIELDFPYSVNIAETLILVNNALTQVPNYPENVDEPKIFAASFSSNAFMYFRVAPIEGNPQQLDMIMMRDYIEDNVRPRMSSVAGVSQVEVSGGAERQVRIQLDDAALVQHNVSVADVQRVLRARNQDTSAGDLEQGKRLYLLRTTGRYDALEDIGDTIIRRDGQQLLRLSDVASITLSHFELRSESWFKDNQVLSLQVQRESGSNVIDIKYAMLDEVERINQELLRPAGMEIILNSDDVRYVEQSISNVLVNLLIGAVFATIVMYAFMRTFRGTMMAVIGIPICTLAGFIGLLLLDRTINVISLAGIAFALGMTLDNAIVVLESIEHERRQNKKPMQAAIDGVKQVWTAVLTSTLTTVLVFLPILFIQQEAGQLYSDVAIAISSAIVASMILSVTLVPLLAAQFPPPLKKQNMDWADAITSRAEKLYKHRGRSLTTVGITTVVVVGIWWWLMPPAEYLPEGEEAKTFATMSAPPGYNLSTMSNIAKEIRDIFDPALVTENTEVKRSGLTIPALKTISYSVQPTNMRIIAETRDPDRIDELMARITEVYERYPGMRAFAAKGSIISSNDGGTRSINVDVSGNELAPLYAAARAIYQRSQVVFKRPRIQTTPNALTLAQPLIEVKPDWDRLSELDISAEVLGSAVASLSDGAFVGEFFRGDDKIDMYLFSDQATSVKPSDLDSLPVIQRDGRPVFLSSVADIVETVDTSTVRRVDSRRTVTLNIIPPESVALEQGVEQVRSDVIGYLREQGVIPKDMTTQLSGAADQLAETQSALMENYLLAVAIVYLLMVAIFAHWGHPLLIMTTIPMGISAGIAGLALLNGIGLFQQPFDMITMLGFLILMGTVINNPILVVERTLFLKKQQHCSVQDALSGALKSRIRPIAITTVTTLCGIAPLVFIPGEGTELYRGVGTIVMFGLMGAAIVTVTTLPALTALFLRSKLSK</sequence>
<keyword evidence="1" id="KW-0472">Membrane</keyword>
<feature type="transmembrane region" description="Helical" evidence="1">
    <location>
        <begin position="466"/>
        <end position="489"/>
    </location>
</feature>
<dbReference type="Gene3D" id="3.30.2090.10">
    <property type="entry name" value="Multidrug efflux transporter AcrB TolC docking domain, DN and DC subdomains"/>
    <property type="match status" value="2"/>
</dbReference>
<keyword evidence="1" id="KW-1133">Transmembrane helix</keyword>
<dbReference type="Gene3D" id="3.30.70.1430">
    <property type="entry name" value="Multidrug efflux transporter AcrB pore domain"/>
    <property type="match status" value="2"/>
</dbReference>
<feature type="transmembrane region" description="Helical" evidence="1">
    <location>
        <begin position="919"/>
        <end position="940"/>
    </location>
</feature>
<dbReference type="InterPro" id="IPR027463">
    <property type="entry name" value="AcrB_DN_DC_subdom"/>
</dbReference>
<reference evidence="2 3" key="1">
    <citation type="submission" date="2006-01" db="EMBL/GenBank/DDBJ databases">
        <authorList>
            <person name="Brettar I."/>
            <person name="Hofle M."/>
            <person name="Ferriera S."/>
            <person name="Johnson J."/>
            <person name="Kravitz S."/>
            <person name="Halpern A."/>
            <person name="Remington K."/>
            <person name="Beeson K."/>
            <person name="Tran B."/>
            <person name="Rogers Y.-H."/>
            <person name="Friedman R."/>
            <person name="Venter J.C."/>
        </authorList>
    </citation>
    <scope>NUCLEOTIDE SEQUENCE [LARGE SCALE GENOMIC DNA]</scope>
    <source>
        <strain evidence="2 3">OS145</strain>
    </source>
</reference>
<dbReference type="Gene3D" id="3.30.70.1440">
    <property type="entry name" value="Multidrug efflux transporter AcrB pore domain"/>
    <property type="match status" value="1"/>
</dbReference>
<feature type="transmembrane region" description="Helical" evidence="1">
    <location>
        <begin position="1000"/>
        <end position="1024"/>
    </location>
</feature>
<feature type="transmembrane region" description="Helical" evidence="1">
    <location>
        <begin position="337"/>
        <end position="356"/>
    </location>
</feature>
<dbReference type="SUPFAM" id="SSF82866">
    <property type="entry name" value="Multidrug efflux transporter AcrB transmembrane domain"/>
    <property type="match status" value="2"/>
</dbReference>
<dbReference type="PANTHER" id="PTHR32063:SF0">
    <property type="entry name" value="SWARMING MOTILITY PROTEIN SWRC"/>
    <property type="match status" value="1"/>
</dbReference>
<proteinExistence type="predicted"/>
<feature type="transmembrane region" description="Helical" evidence="1">
    <location>
        <begin position="363"/>
        <end position="383"/>
    </location>
</feature>
<comment type="caution">
    <text evidence="2">The sequence shown here is derived from an EMBL/GenBank/DDBJ whole genome shotgun (WGS) entry which is preliminary data.</text>
</comment>
<evidence type="ECO:0000313" key="2">
    <source>
        <dbReference type="EMBL" id="EAQ31249.1"/>
    </source>
</evidence>
<protein>
    <submittedName>
        <fullName evidence="2">RND family efflux transporter</fullName>
    </submittedName>
</protein>
<accession>A0ABM9WK30</accession>
<keyword evidence="3" id="KW-1185">Reference proteome</keyword>
<dbReference type="SUPFAM" id="SSF82714">
    <property type="entry name" value="Multidrug efflux transporter AcrB TolC docking domain, DN and DC subdomains"/>
    <property type="match status" value="2"/>
</dbReference>
<dbReference type="RefSeq" id="WP_006955755.1">
    <property type="nucleotide sequence ID" value="NZ_CH672406.1"/>
</dbReference>
<dbReference type="PANTHER" id="PTHR32063">
    <property type="match status" value="1"/>
</dbReference>
<gene>
    <name evidence="2" type="ORF">OS145_06152</name>
</gene>
<keyword evidence="1" id="KW-0812">Transmembrane</keyword>
<feature type="transmembrane region" description="Helical" evidence="1">
    <location>
        <begin position="969"/>
        <end position="988"/>
    </location>
</feature>
<dbReference type="Pfam" id="PF00873">
    <property type="entry name" value="ACR_tran"/>
    <property type="match status" value="1"/>
</dbReference>